<dbReference type="EMBL" id="JAIWYP010000008">
    <property type="protein sequence ID" value="KAH3789865.1"/>
    <property type="molecule type" value="Genomic_DNA"/>
</dbReference>
<comment type="caution">
    <text evidence="1">The sequence shown here is derived from an EMBL/GenBank/DDBJ whole genome shotgun (WGS) entry which is preliminary data.</text>
</comment>
<keyword evidence="2" id="KW-1185">Reference proteome</keyword>
<evidence type="ECO:0000313" key="2">
    <source>
        <dbReference type="Proteomes" id="UP000828390"/>
    </source>
</evidence>
<reference evidence="1" key="1">
    <citation type="journal article" date="2019" name="bioRxiv">
        <title>The Genome of the Zebra Mussel, Dreissena polymorpha: A Resource for Invasive Species Research.</title>
        <authorList>
            <person name="McCartney M.A."/>
            <person name="Auch B."/>
            <person name="Kono T."/>
            <person name="Mallez S."/>
            <person name="Zhang Y."/>
            <person name="Obille A."/>
            <person name="Becker A."/>
            <person name="Abrahante J.E."/>
            <person name="Garbe J."/>
            <person name="Badalamenti J.P."/>
            <person name="Herman A."/>
            <person name="Mangelson H."/>
            <person name="Liachko I."/>
            <person name="Sullivan S."/>
            <person name="Sone E.D."/>
            <person name="Koren S."/>
            <person name="Silverstein K.A.T."/>
            <person name="Beckman K.B."/>
            <person name="Gohl D.M."/>
        </authorList>
    </citation>
    <scope>NUCLEOTIDE SEQUENCE</scope>
    <source>
        <strain evidence="1">Duluth1</strain>
        <tissue evidence="1">Whole animal</tissue>
    </source>
</reference>
<reference evidence="1" key="2">
    <citation type="submission" date="2020-11" db="EMBL/GenBank/DDBJ databases">
        <authorList>
            <person name="McCartney M.A."/>
            <person name="Auch B."/>
            <person name="Kono T."/>
            <person name="Mallez S."/>
            <person name="Becker A."/>
            <person name="Gohl D.M."/>
            <person name="Silverstein K.A.T."/>
            <person name="Koren S."/>
            <person name="Bechman K.B."/>
            <person name="Herman A."/>
            <person name="Abrahante J.E."/>
            <person name="Garbe J."/>
        </authorList>
    </citation>
    <scope>NUCLEOTIDE SEQUENCE</scope>
    <source>
        <strain evidence="1">Duluth1</strain>
        <tissue evidence="1">Whole animal</tissue>
    </source>
</reference>
<protein>
    <submittedName>
        <fullName evidence="1">Uncharacterized protein</fullName>
    </submittedName>
</protein>
<sequence length="51" mass="5681">MEVSMWKSKIMVTSNTSADIPLNGEKLEEMTTLKYLGASIPRMLPAPLRSI</sequence>
<proteinExistence type="predicted"/>
<gene>
    <name evidence="1" type="ORF">DPMN_168054</name>
</gene>
<name>A0A9D4EZY6_DREPO</name>
<dbReference type="AlphaFoldDB" id="A0A9D4EZY6"/>
<accession>A0A9D4EZY6</accession>
<organism evidence="1 2">
    <name type="scientific">Dreissena polymorpha</name>
    <name type="common">Zebra mussel</name>
    <name type="synonym">Mytilus polymorpha</name>
    <dbReference type="NCBI Taxonomy" id="45954"/>
    <lineage>
        <taxon>Eukaryota</taxon>
        <taxon>Metazoa</taxon>
        <taxon>Spiralia</taxon>
        <taxon>Lophotrochozoa</taxon>
        <taxon>Mollusca</taxon>
        <taxon>Bivalvia</taxon>
        <taxon>Autobranchia</taxon>
        <taxon>Heteroconchia</taxon>
        <taxon>Euheterodonta</taxon>
        <taxon>Imparidentia</taxon>
        <taxon>Neoheterodontei</taxon>
        <taxon>Myida</taxon>
        <taxon>Dreissenoidea</taxon>
        <taxon>Dreissenidae</taxon>
        <taxon>Dreissena</taxon>
    </lineage>
</organism>
<evidence type="ECO:0000313" key="1">
    <source>
        <dbReference type="EMBL" id="KAH3789865.1"/>
    </source>
</evidence>
<dbReference type="Proteomes" id="UP000828390">
    <property type="component" value="Unassembled WGS sequence"/>
</dbReference>